<dbReference type="Proteomes" id="UP000185479">
    <property type="component" value="Chromosome"/>
</dbReference>
<evidence type="ECO:0000313" key="9">
    <source>
        <dbReference type="EMBL" id="APT87065.1"/>
    </source>
</evidence>
<dbReference type="InterPro" id="IPR004869">
    <property type="entry name" value="MMPL_dom"/>
</dbReference>
<protein>
    <submittedName>
        <fullName evidence="9">Membrane protein</fullName>
    </submittedName>
</protein>
<accession>A0A1L7CMN1</accession>
<feature type="transmembrane region" description="Helical" evidence="7">
    <location>
        <begin position="350"/>
        <end position="372"/>
    </location>
</feature>
<evidence type="ECO:0000256" key="5">
    <source>
        <dbReference type="ARBA" id="ARBA00022989"/>
    </source>
</evidence>
<gene>
    <name evidence="9" type="ORF">CFLV_07585</name>
</gene>
<feature type="domain" description="SSD" evidence="8">
    <location>
        <begin position="505"/>
        <end position="633"/>
    </location>
</feature>
<name>A0A1L7CMN1_CORFL</name>
<dbReference type="OrthoDB" id="2365435at2"/>
<feature type="transmembrane region" description="Helical" evidence="7">
    <location>
        <begin position="538"/>
        <end position="557"/>
    </location>
</feature>
<evidence type="ECO:0000256" key="2">
    <source>
        <dbReference type="ARBA" id="ARBA00010157"/>
    </source>
</evidence>
<dbReference type="RefSeq" id="WP_075730006.1">
    <property type="nucleotide sequence ID" value="NZ_BJNB01000003.1"/>
</dbReference>
<evidence type="ECO:0000256" key="6">
    <source>
        <dbReference type="ARBA" id="ARBA00023136"/>
    </source>
</evidence>
<comment type="similarity">
    <text evidence="2">Belongs to the resistance-nodulation-cell division (RND) (TC 2.A.6) family. MmpL subfamily.</text>
</comment>
<keyword evidence="3" id="KW-1003">Cell membrane</keyword>
<evidence type="ECO:0000256" key="7">
    <source>
        <dbReference type="SAM" id="Phobius"/>
    </source>
</evidence>
<dbReference type="GO" id="GO:0005886">
    <property type="term" value="C:plasma membrane"/>
    <property type="evidence" value="ECO:0007669"/>
    <property type="project" value="UniProtKB-SubCell"/>
</dbReference>
<dbReference type="PANTHER" id="PTHR33406:SF6">
    <property type="entry name" value="MEMBRANE PROTEIN YDGH-RELATED"/>
    <property type="match status" value="1"/>
</dbReference>
<reference evidence="9 10" key="1">
    <citation type="submission" date="2014-08" db="EMBL/GenBank/DDBJ databases">
        <title>Complete genome sequence of Corynebacterium flavescens OJ8(T)(=DSM 20296(T)), isolated from cheese.</title>
        <authorList>
            <person name="Ruckert C."/>
            <person name="Albersmeier A."/>
            <person name="Winkler A."/>
            <person name="Kalinowski J."/>
        </authorList>
    </citation>
    <scope>NUCLEOTIDE SEQUENCE [LARGE SCALE GENOMIC DNA]</scope>
    <source>
        <strain evidence="9 10">OJ8</strain>
    </source>
</reference>
<feature type="transmembrane region" description="Helical" evidence="7">
    <location>
        <begin position="217"/>
        <end position="236"/>
    </location>
</feature>
<dbReference type="PROSITE" id="PS50156">
    <property type="entry name" value="SSD"/>
    <property type="match status" value="1"/>
</dbReference>
<keyword evidence="6 7" id="KW-0472">Membrane</keyword>
<comment type="subcellular location">
    <subcellularLocation>
        <location evidence="1">Cell membrane</location>
        <topology evidence="1">Multi-pass membrane protein</topology>
    </subcellularLocation>
</comment>
<organism evidence="9 10">
    <name type="scientific">Corynebacterium flavescens</name>
    <dbReference type="NCBI Taxonomy" id="28028"/>
    <lineage>
        <taxon>Bacteria</taxon>
        <taxon>Bacillati</taxon>
        <taxon>Actinomycetota</taxon>
        <taxon>Actinomycetes</taxon>
        <taxon>Mycobacteriales</taxon>
        <taxon>Corynebacteriaceae</taxon>
        <taxon>Corynebacterium</taxon>
    </lineage>
</organism>
<keyword evidence="10" id="KW-1185">Reference proteome</keyword>
<dbReference type="SUPFAM" id="SSF82866">
    <property type="entry name" value="Multidrug efflux transporter AcrB transmembrane domain"/>
    <property type="match status" value="2"/>
</dbReference>
<feature type="transmembrane region" description="Helical" evidence="7">
    <location>
        <begin position="257"/>
        <end position="283"/>
    </location>
</feature>
<evidence type="ECO:0000256" key="3">
    <source>
        <dbReference type="ARBA" id="ARBA00022475"/>
    </source>
</evidence>
<dbReference type="EMBL" id="CP009246">
    <property type="protein sequence ID" value="APT87065.1"/>
    <property type="molecule type" value="Genomic_DNA"/>
</dbReference>
<dbReference type="STRING" id="28028.CFLV_07585"/>
<proteinExistence type="inferred from homology"/>
<dbReference type="AlphaFoldDB" id="A0A1L7CMN1"/>
<feature type="transmembrane region" description="Helical" evidence="7">
    <location>
        <begin position="156"/>
        <end position="175"/>
    </location>
</feature>
<feature type="transmembrane region" description="Helical" evidence="7">
    <location>
        <begin position="182"/>
        <end position="205"/>
    </location>
</feature>
<dbReference type="PANTHER" id="PTHR33406">
    <property type="entry name" value="MEMBRANE PROTEIN MJ1562-RELATED"/>
    <property type="match status" value="1"/>
</dbReference>
<dbReference type="InterPro" id="IPR000731">
    <property type="entry name" value="SSD"/>
</dbReference>
<feature type="transmembrane region" description="Helical" evidence="7">
    <location>
        <begin position="578"/>
        <end position="604"/>
    </location>
</feature>
<evidence type="ECO:0000256" key="1">
    <source>
        <dbReference type="ARBA" id="ARBA00004651"/>
    </source>
</evidence>
<dbReference type="KEGG" id="cfc:CFLV_07585"/>
<feature type="transmembrane region" description="Helical" evidence="7">
    <location>
        <begin position="289"/>
        <end position="315"/>
    </location>
</feature>
<dbReference type="GeneID" id="82880577"/>
<evidence type="ECO:0000259" key="8">
    <source>
        <dbReference type="PROSITE" id="PS50156"/>
    </source>
</evidence>
<dbReference type="InterPro" id="IPR050545">
    <property type="entry name" value="Mycobact_MmpL"/>
</dbReference>
<feature type="transmembrane region" description="Helical" evidence="7">
    <location>
        <begin position="502"/>
        <end position="523"/>
    </location>
</feature>
<keyword evidence="4 7" id="KW-0812">Transmembrane</keyword>
<sequence>MKSQTIRRFRWLSLLLLILGAAALTLGGVDQPESGTSTLPKGAESTTVAQLQEKAAQEDSDASSAQAALVFFSSEQQLDLASMAQRAAELGGPLIPSDDGTAALIPVEVPAGTATDNAVAVANLRESAAQDLPAEVNSQVTGPAAIQADLANVFEGANFLLLSVTAAIVAILLIITYRSPVLWILPLAVIGVADRVAATLFTYVLDAFGLSWNESTAGILSVLVFGAGTNYALLLISRYREELTRHEDRFGAMARSWLPTLTTVSASAGTVILGVACLLWSSVPVTQGLGAAAMVGIAIAWVFALFVLPGVLVTFGRWIFWPRRPEAGHKLSHGFWDRVGGVVAKRPKQIVACSIVALGICSLGCLQINTGITEADQFIDTPESISAASELEEAFPQQSATPPILATRDASATEAELASLGATATARPGNPEGWTLLQVSGADIDELRTAFSGSDVLVGGPEAELMDEEAAAASDREIIFPLILLLILGALIIMLRSLLAPLIMVASVLLTNLAALGLGWWLSHYVFGFDALASTTPLYAFVFLVALGIDYTIFLITRARENARDMGTRKGILTSLSATGGVITSAGVLLAAVFAALGVLPLVVLAQLGITVFVGVLLDTLIVRTLLVPALVELLGEKFWWPARGFTPAESRPA</sequence>
<feature type="transmembrane region" description="Helical" evidence="7">
    <location>
        <begin position="478"/>
        <end position="495"/>
    </location>
</feature>
<evidence type="ECO:0000313" key="10">
    <source>
        <dbReference type="Proteomes" id="UP000185479"/>
    </source>
</evidence>
<dbReference type="Pfam" id="PF03176">
    <property type="entry name" value="MMPL"/>
    <property type="match status" value="2"/>
</dbReference>
<evidence type="ECO:0000256" key="4">
    <source>
        <dbReference type="ARBA" id="ARBA00022692"/>
    </source>
</evidence>
<keyword evidence="5 7" id="KW-1133">Transmembrane helix</keyword>
<dbReference type="Gene3D" id="1.20.1640.10">
    <property type="entry name" value="Multidrug efflux transporter AcrB transmembrane domain"/>
    <property type="match status" value="2"/>
</dbReference>